<gene>
    <name evidence="1" type="ORF">K3248_08315</name>
</gene>
<accession>A0ABS7I6Q8</accession>
<evidence type="ECO:0000313" key="2">
    <source>
        <dbReference type="Proteomes" id="UP000746918"/>
    </source>
</evidence>
<proteinExistence type="predicted"/>
<organism evidence="1 2">
    <name type="scientific">Bartonella raoultii</name>
    <dbReference type="NCBI Taxonomy" id="1457020"/>
    <lineage>
        <taxon>Bacteria</taxon>
        <taxon>Pseudomonadati</taxon>
        <taxon>Pseudomonadota</taxon>
        <taxon>Alphaproteobacteria</taxon>
        <taxon>Hyphomicrobiales</taxon>
        <taxon>Bartonellaceae</taxon>
        <taxon>Bartonella</taxon>
    </lineage>
</organism>
<dbReference type="EMBL" id="JAIFRO010000013">
    <property type="protein sequence ID" value="MBX4336586.1"/>
    <property type="molecule type" value="Genomic_DNA"/>
</dbReference>
<sequence>MSFNEDAVSEETSYNSVSALLRVLINHSQNFTRELSETVEQNALLWSEADESFVALHGTGSDKHNSKLSHLVDRIFLRVRQKRLR</sequence>
<protein>
    <submittedName>
        <fullName evidence="1">Uncharacterized protein</fullName>
    </submittedName>
</protein>
<evidence type="ECO:0000313" key="1">
    <source>
        <dbReference type="EMBL" id="MBX4336586.1"/>
    </source>
</evidence>
<reference evidence="1 2" key="1">
    <citation type="submission" date="2021-08" db="EMBL/GenBank/DDBJ databases">
        <title>Bartonella raoulti 094 sp. nov.</title>
        <authorList>
            <person name="Zgheib R."/>
            <person name="Hammoud A."/>
        </authorList>
    </citation>
    <scope>NUCLEOTIDE SEQUENCE [LARGE SCALE GENOMIC DNA]</scope>
    <source>
        <strain evidence="1 2">094</strain>
    </source>
</reference>
<dbReference type="Gene3D" id="6.10.250.2030">
    <property type="match status" value="1"/>
</dbReference>
<name>A0ABS7I6Q8_9HYPH</name>
<dbReference type="Proteomes" id="UP000746918">
    <property type="component" value="Unassembled WGS sequence"/>
</dbReference>
<comment type="caution">
    <text evidence="1">The sequence shown here is derived from an EMBL/GenBank/DDBJ whole genome shotgun (WGS) entry which is preliminary data.</text>
</comment>
<dbReference type="RefSeq" id="WP_220717870.1">
    <property type="nucleotide sequence ID" value="NZ_JAIFRO010000013.1"/>
</dbReference>
<keyword evidence="2" id="KW-1185">Reference proteome</keyword>